<reference evidence="5" key="1">
    <citation type="submission" date="2015-11" db="EMBL/GenBank/DDBJ databases">
        <authorList>
            <person name="Blom J."/>
        </authorList>
    </citation>
    <scope>NUCLEOTIDE SEQUENCE [LARGE SCALE GENOMIC DNA]</scope>
    <source>
        <plasmid evidence="5">pEM01</plasmid>
    </source>
</reference>
<dbReference type="InterPro" id="IPR036663">
    <property type="entry name" value="Fumarylacetoacetase_C_sf"/>
</dbReference>
<evidence type="ECO:0000313" key="4">
    <source>
        <dbReference type="EMBL" id="CUU26032.1"/>
    </source>
</evidence>
<dbReference type="OrthoDB" id="9805307at2"/>
<dbReference type="FunFam" id="3.90.850.10:FF:000012">
    <property type="entry name" value="Putative 2-hydroxyhepta-2,4-diene-1,7-dioate isomerase"/>
    <property type="match status" value="1"/>
</dbReference>
<dbReference type="GO" id="GO:0044281">
    <property type="term" value="P:small molecule metabolic process"/>
    <property type="evidence" value="ECO:0007669"/>
    <property type="project" value="UniProtKB-ARBA"/>
</dbReference>
<dbReference type="InterPro" id="IPR051121">
    <property type="entry name" value="FAH"/>
</dbReference>
<dbReference type="PANTHER" id="PTHR42796">
    <property type="entry name" value="FUMARYLACETOACETATE HYDROLASE DOMAIN-CONTAINING PROTEIN 2A-RELATED"/>
    <property type="match status" value="1"/>
</dbReference>
<dbReference type="AlphaFoldDB" id="A0A0U5LAB8"/>
<comment type="similarity">
    <text evidence="1">Belongs to the FAH family.</text>
</comment>
<evidence type="ECO:0000313" key="5">
    <source>
        <dbReference type="Proteomes" id="UP000059419"/>
    </source>
</evidence>
<gene>
    <name evidence="4" type="ORF">EM595_p0335</name>
</gene>
<dbReference type="PATRIC" id="fig|1619313.3.peg.3954"/>
<proteinExistence type="inferred from homology"/>
<accession>A0A0U5LAB8</accession>
<dbReference type="Proteomes" id="UP000059419">
    <property type="component" value="Plasmid pEM01"/>
</dbReference>
<keyword evidence="2" id="KW-0479">Metal-binding</keyword>
<dbReference type="RefSeq" id="WP_067436431.1">
    <property type="nucleotide sequence ID" value="NZ_JACSXD010000005.1"/>
</dbReference>
<dbReference type="GO" id="GO:0046872">
    <property type="term" value="F:metal ion binding"/>
    <property type="evidence" value="ECO:0007669"/>
    <property type="project" value="UniProtKB-KW"/>
</dbReference>
<dbReference type="Pfam" id="PF01557">
    <property type="entry name" value="FAA_hydrolase"/>
    <property type="match status" value="1"/>
</dbReference>
<dbReference type="Gene3D" id="3.90.850.10">
    <property type="entry name" value="Fumarylacetoacetase-like, C-terminal domain"/>
    <property type="match status" value="1"/>
</dbReference>
<organism evidence="4 5">
    <name type="scientific">Duffyella gerundensis</name>
    <dbReference type="NCBI Taxonomy" id="1619313"/>
    <lineage>
        <taxon>Bacteria</taxon>
        <taxon>Pseudomonadati</taxon>
        <taxon>Pseudomonadota</taxon>
        <taxon>Gammaproteobacteria</taxon>
        <taxon>Enterobacterales</taxon>
        <taxon>Erwiniaceae</taxon>
        <taxon>Duffyella</taxon>
    </lineage>
</organism>
<evidence type="ECO:0000259" key="3">
    <source>
        <dbReference type="Pfam" id="PF01557"/>
    </source>
</evidence>
<geneLocation type="plasmid" evidence="5">
    <name>pEM01</name>
</geneLocation>
<keyword evidence="5" id="KW-1185">Reference proteome</keyword>
<feature type="domain" description="Fumarylacetoacetase-like C-terminal" evidence="3">
    <location>
        <begin position="72"/>
        <end position="276"/>
    </location>
</feature>
<evidence type="ECO:0000256" key="1">
    <source>
        <dbReference type="ARBA" id="ARBA00010211"/>
    </source>
</evidence>
<dbReference type="InterPro" id="IPR011234">
    <property type="entry name" value="Fumarylacetoacetase-like_C"/>
</dbReference>
<evidence type="ECO:0000256" key="2">
    <source>
        <dbReference type="ARBA" id="ARBA00022723"/>
    </source>
</evidence>
<dbReference type="KEGG" id="ege:EM595_p0335"/>
<dbReference type="EMBL" id="LN907828">
    <property type="protein sequence ID" value="CUU26032.1"/>
    <property type="molecule type" value="Genomic_DNA"/>
</dbReference>
<dbReference type="GO" id="GO:0050385">
    <property type="term" value="F:ureidoglycolate lyase activity"/>
    <property type="evidence" value="ECO:0007669"/>
    <property type="project" value="UniProtKB-EC"/>
</dbReference>
<dbReference type="PANTHER" id="PTHR42796:SF4">
    <property type="entry name" value="FUMARYLACETOACETATE HYDROLASE DOMAIN-CONTAINING PROTEIN 2A"/>
    <property type="match status" value="1"/>
</dbReference>
<protein>
    <submittedName>
        <fullName evidence="4">Ureidoglycolate lyase</fullName>
        <ecNumber evidence="4">4.3.2.3</ecNumber>
    </submittedName>
</protein>
<dbReference type="EC" id="4.3.2.3" evidence="4"/>
<sequence>MKLLRYGSAGAERPGLLDSQGNIRDLSDHITDVAGDALQPAALDALRKLDPESLPLVSDASRLGACVGNVGKFICIGLNYADHAEETGAEIPKEPIIFSKWTSAIVGPNDDVEIPRDSVKTDWEVELGVVIGTGGRYISEADAMSHVAGYCVINDVSEREFQIERGGTWDKGKGCDTFGPTGPWLVTADEIPDPHQLDLWLEVDGKRYQNGNTRTMIFRVPEIISYLSRFMSLQPGDIISTGTPPGVGLGQKPPVYLKAGQVMRLGIEGLGEQRQQTVQA</sequence>
<keyword evidence="4" id="KW-0456">Lyase</keyword>
<name>A0A0U5LAB8_9GAMM</name>
<dbReference type="SUPFAM" id="SSF56529">
    <property type="entry name" value="FAH"/>
    <property type="match status" value="1"/>
</dbReference>